<comment type="caution">
    <text evidence="3">The sequence shown here is derived from an EMBL/GenBank/DDBJ whole genome shotgun (WGS) entry which is preliminary data.</text>
</comment>
<name>A0A8H8DH43_9FUNG</name>
<accession>A0A8H8DH43</accession>
<dbReference type="Pfam" id="PF04083">
    <property type="entry name" value="Abhydro_lipase"/>
    <property type="match status" value="1"/>
</dbReference>
<keyword evidence="1" id="KW-0812">Transmembrane</keyword>
<keyword evidence="1" id="KW-0472">Membrane</keyword>
<proteinExistence type="predicted"/>
<evidence type="ECO:0000313" key="4">
    <source>
        <dbReference type="Proteomes" id="UP000673691"/>
    </source>
</evidence>
<dbReference type="Proteomes" id="UP000673691">
    <property type="component" value="Unassembled WGS sequence"/>
</dbReference>
<dbReference type="EMBL" id="JAEFCI010009113">
    <property type="protein sequence ID" value="KAG5458018.1"/>
    <property type="molecule type" value="Genomic_DNA"/>
</dbReference>
<keyword evidence="4" id="KW-1185">Reference proteome</keyword>
<protein>
    <recommendedName>
        <fullName evidence="2">Partial AB-hydrolase lipase domain-containing protein</fullName>
    </recommendedName>
</protein>
<dbReference type="GO" id="GO:0006629">
    <property type="term" value="P:lipid metabolic process"/>
    <property type="evidence" value="ECO:0007669"/>
    <property type="project" value="InterPro"/>
</dbReference>
<feature type="transmembrane region" description="Helical" evidence="1">
    <location>
        <begin position="87"/>
        <end position="107"/>
    </location>
</feature>
<feature type="domain" description="Partial AB-hydrolase lipase" evidence="2">
    <location>
        <begin position="178"/>
        <end position="211"/>
    </location>
</feature>
<evidence type="ECO:0000313" key="3">
    <source>
        <dbReference type="EMBL" id="KAG5458018.1"/>
    </source>
</evidence>
<evidence type="ECO:0000259" key="2">
    <source>
        <dbReference type="Pfam" id="PF04083"/>
    </source>
</evidence>
<reference evidence="3 4" key="1">
    <citation type="journal article" name="Sci. Rep.">
        <title>Genome-scale phylogenetic analyses confirm Olpidium as the closest living zoosporic fungus to the non-flagellated, terrestrial fungi.</title>
        <authorList>
            <person name="Chang Y."/>
            <person name="Rochon D."/>
            <person name="Sekimoto S."/>
            <person name="Wang Y."/>
            <person name="Chovatia M."/>
            <person name="Sandor L."/>
            <person name="Salamov A."/>
            <person name="Grigoriev I.V."/>
            <person name="Stajich J.E."/>
            <person name="Spatafora J.W."/>
        </authorList>
    </citation>
    <scope>NUCLEOTIDE SEQUENCE [LARGE SCALE GENOMIC DNA]</scope>
    <source>
        <strain evidence="3">S191</strain>
    </source>
</reference>
<sequence length="219" mass="23177">MTTFGFDGPLRFVPRSSFHDAAPCAADQTTAPAAFANAGGPRPITALRLPAVGPPRLAAAGPCASASWPVAVVCRAAESLPVLAAQAFAHLLSTLVLSAVLLWAFAVRCARYLSERTGATPTGSARSGINFPGCDAAKAAAATALQQRVAGERAAPDGLQASLENLRRAEVVSSCARDYARYWSFDWEEQHVLTKDGFFLEMQRITAKGVDKRQCELQS</sequence>
<organism evidence="3 4">
    <name type="scientific">Olpidium bornovanus</name>
    <dbReference type="NCBI Taxonomy" id="278681"/>
    <lineage>
        <taxon>Eukaryota</taxon>
        <taxon>Fungi</taxon>
        <taxon>Fungi incertae sedis</taxon>
        <taxon>Olpidiomycota</taxon>
        <taxon>Olpidiomycotina</taxon>
        <taxon>Olpidiomycetes</taxon>
        <taxon>Olpidiales</taxon>
        <taxon>Olpidiaceae</taxon>
        <taxon>Olpidium</taxon>
    </lineage>
</organism>
<dbReference type="AlphaFoldDB" id="A0A8H8DH43"/>
<keyword evidence="1" id="KW-1133">Transmembrane helix</keyword>
<evidence type="ECO:0000256" key="1">
    <source>
        <dbReference type="SAM" id="Phobius"/>
    </source>
</evidence>
<dbReference type="InterPro" id="IPR006693">
    <property type="entry name" value="AB_hydrolase_lipase"/>
</dbReference>
<gene>
    <name evidence="3" type="ORF">BJ554DRAFT_1846</name>
</gene>